<accession>A0ABR8C5Q4</accession>
<sequence>MPSAALAEPVTIKTTPANTNYYPWIVQLSQSPIDWFASDVNAKVQGKAYRVVILLEDIYNRVFIEQVTFGTEGCCKKVTNARMVDLKTFVAKFGFTGEINGFRFMRWISPTSFIFRYKDRLFVMTAIDSPEVKVEPYTDD</sequence>
<comment type="caution">
    <text evidence="1">The sequence shown here is derived from an EMBL/GenBank/DDBJ whole genome shotgun (WGS) entry which is preliminary data.</text>
</comment>
<evidence type="ECO:0000313" key="1">
    <source>
        <dbReference type="EMBL" id="MBD2315969.1"/>
    </source>
</evidence>
<protein>
    <recommendedName>
        <fullName evidence="3">DUF4468 domain-containing protein</fullName>
    </recommendedName>
</protein>
<proteinExistence type="predicted"/>
<dbReference type="Proteomes" id="UP000618445">
    <property type="component" value="Unassembled WGS sequence"/>
</dbReference>
<evidence type="ECO:0008006" key="3">
    <source>
        <dbReference type="Google" id="ProtNLM"/>
    </source>
</evidence>
<gene>
    <name evidence="1" type="ORF">H6G05_03785</name>
</gene>
<evidence type="ECO:0000313" key="2">
    <source>
        <dbReference type="Proteomes" id="UP000618445"/>
    </source>
</evidence>
<dbReference type="RefSeq" id="WP_190576446.1">
    <property type="nucleotide sequence ID" value="NZ_CAWPQU010000034.1"/>
</dbReference>
<organism evidence="1 2">
    <name type="scientific">Phormidium tenue FACHB-1050</name>
    <dbReference type="NCBI Taxonomy" id="2692857"/>
    <lineage>
        <taxon>Bacteria</taxon>
        <taxon>Bacillati</taxon>
        <taxon>Cyanobacteriota</taxon>
        <taxon>Cyanophyceae</taxon>
        <taxon>Oscillatoriophycideae</taxon>
        <taxon>Oscillatoriales</taxon>
        <taxon>Oscillatoriaceae</taxon>
        <taxon>Phormidium</taxon>
    </lineage>
</organism>
<reference evidence="1 2" key="1">
    <citation type="journal article" date="2020" name="ISME J.">
        <title>Comparative genomics reveals insights into cyanobacterial evolution and habitat adaptation.</title>
        <authorList>
            <person name="Chen M.Y."/>
            <person name="Teng W.K."/>
            <person name="Zhao L."/>
            <person name="Hu C.X."/>
            <person name="Zhou Y.K."/>
            <person name="Han B.P."/>
            <person name="Song L.R."/>
            <person name="Shu W.S."/>
        </authorList>
    </citation>
    <scope>NUCLEOTIDE SEQUENCE [LARGE SCALE GENOMIC DNA]</scope>
    <source>
        <strain evidence="1 2">FACHB-1050</strain>
    </source>
</reference>
<keyword evidence="2" id="KW-1185">Reference proteome</keyword>
<dbReference type="EMBL" id="JACJQY010000004">
    <property type="protein sequence ID" value="MBD2315969.1"/>
    <property type="molecule type" value="Genomic_DNA"/>
</dbReference>
<name>A0ABR8C5Q4_9CYAN</name>